<dbReference type="InterPro" id="IPR001107">
    <property type="entry name" value="Band_7"/>
</dbReference>
<dbReference type="Proteomes" id="UP001419910">
    <property type="component" value="Unassembled WGS sequence"/>
</dbReference>
<organism evidence="9 10">
    <name type="scientific">Sphingomonas oligophenolica</name>
    <dbReference type="NCBI Taxonomy" id="301154"/>
    <lineage>
        <taxon>Bacteria</taxon>
        <taxon>Pseudomonadati</taxon>
        <taxon>Pseudomonadota</taxon>
        <taxon>Alphaproteobacteria</taxon>
        <taxon>Sphingomonadales</taxon>
        <taxon>Sphingomonadaceae</taxon>
        <taxon>Sphingomonas</taxon>
    </lineage>
</organism>
<sequence>MNGSFFRNPITIGIISLLVLILLASTFVIVPETKQAVILRFEQPVGQPINAYKPNEQFGHTGAGLIARVPFIDRVVWVDKRVLDAEYENQQVLSSDQLPLIVDAYARFRVVDPLRMVVTARSETGVTEALVQLLGTSIRNELGNQPFKTLLTPERDKVMENIQTRLQKLATQYGVEIVDVRIKHADLPEGSPLESALNRMKTQRKQQALTIRAEGKKEAQIIQADAEAQAASIYATSFNQDPDFYDFYRSMQSYRRTFGVDSANPTAGSTSIILSPDNAYLKQFQGKR</sequence>
<evidence type="ECO:0000256" key="5">
    <source>
        <dbReference type="ARBA" id="ARBA00023136"/>
    </source>
</evidence>
<proteinExistence type="inferred from homology"/>
<keyword evidence="9" id="KW-0378">Hydrolase</keyword>
<dbReference type="SMART" id="SM00244">
    <property type="entry name" value="PHB"/>
    <property type="match status" value="1"/>
</dbReference>
<dbReference type="SUPFAM" id="SSF117892">
    <property type="entry name" value="Band 7/SPFH domain"/>
    <property type="match status" value="1"/>
</dbReference>
<dbReference type="CDD" id="cd03405">
    <property type="entry name" value="SPFH_HflC"/>
    <property type="match status" value="1"/>
</dbReference>
<feature type="domain" description="Band 7" evidence="8">
    <location>
        <begin position="25"/>
        <end position="200"/>
    </location>
</feature>
<evidence type="ECO:0000259" key="8">
    <source>
        <dbReference type="SMART" id="SM00244"/>
    </source>
</evidence>
<name>A0ABU9Y1S2_9SPHN</name>
<evidence type="ECO:0000256" key="3">
    <source>
        <dbReference type="ARBA" id="ARBA00022692"/>
    </source>
</evidence>
<dbReference type="PIRSF" id="PIRSF005651">
    <property type="entry name" value="HflC"/>
    <property type="match status" value="1"/>
</dbReference>
<keyword evidence="9" id="KW-0645">Protease</keyword>
<evidence type="ECO:0000256" key="4">
    <source>
        <dbReference type="ARBA" id="ARBA00022989"/>
    </source>
</evidence>
<dbReference type="EMBL" id="JBDIME010000005">
    <property type="protein sequence ID" value="MEN2789749.1"/>
    <property type="molecule type" value="Genomic_DNA"/>
</dbReference>
<dbReference type="GO" id="GO:0008233">
    <property type="term" value="F:peptidase activity"/>
    <property type="evidence" value="ECO:0007669"/>
    <property type="project" value="UniProtKB-KW"/>
</dbReference>
<evidence type="ECO:0000256" key="7">
    <source>
        <dbReference type="SAM" id="Phobius"/>
    </source>
</evidence>
<dbReference type="RefSeq" id="WP_343889474.1">
    <property type="nucleotide sequence ID" value="NZ_BAAAEH010000022.1"/>
</dbReference>
<dbReference type="Gene3D" id="3.30.479.30">
    <property type="entry name" value="Band 7 domain"/>
    <property type="match status" value="1"/>
</dbReference>
<keyword evidence="5 7" id="KW-0472">Membrane</keyword>
<evidence type="ECO:0000313" key="10">
    <source>
        <dbReference type="Proteomes" id="UP001419910"/>
    </source>
</evidence>
<dbReference type="InterPro" id="IPR010200">
    <property type="entry name" value="HflC"/>
</dbReference>
<reference evidence="9 10" key="1">
    <citation type="submission" date="2024-05" db="EMBL/GenBank/DDBJ databases">
        <authorList>
            <person name="Liu Q."/>
            <person name="Xin Y.-H."/>
        </authorList>
    </citation>
    <scope>NUCLEOTIDE SEQUENCE [LARGE SCALE GENOMIC DNA]</scope>
    <source>
        <strain evidence="9 10">CGMCC 1.10181</strain>
    </source>
</reference>
<feature type="transmembrane region" description="Helical" evidence="7">
    <location>
        <begin position="12"/>
        <end position="30"/>
    </location>
</feature>
<gene>
    <name evidence="9" type="ORF">ABC974_08940</name>
</gene>
<keyword evidence="3 7" id="KW-0812">Transmembrane</keyword>
<dbReference type="Pfam" id="PF01145">
    <property type="entry name" value="Band_7"/>
    <property type="match status" value="1"/>
</dbReference>
<comment type="function">
    <text evidence="6">HflC and HflK could regulate a protease.</text>
</comment>
<evidence type="ECO:0000256" key="6">
    <source>
        <dbReference type="PIRNR" id="PIRNR005651"/>
    </source>
</evidence>
<dbReference type="InterPro" id="IPR036013">
    <property type="entry name" value="Band_7/SPFH_dom_sf"/>
</dbReference>
<comment type="subcellular location">
    <subcellularLocation>
        <location evidence="1">Membrane</location>
        <topology evidence="1">Single-pass membrane protein</topology>
    </subcellularLocation>
</comment>
<dbReference type="PANTHER" id="PTHR42911:SF1">
    <property type="entry name" value="MODULATOR OF FTSH PROTEASE HFLC"/>
    <property type="match status" value="1"/>
</dbReference>
<evidence type="ECO:0000256" key="1">
    <source>
        <dbReference type="ARBA" id="ARBA00004167"/>
    </source>
</evidence>
<comment type="caution">
    <text evidence="9">The sequence shown here is derived from an EMBL/GenBank/DDBJ whole genome shotgun (WGS) entry which is preliminary data.</text>
</comment>
<keyword evidence="10" id="KW-1185">Reference proteome</keyword>
<accession>A0ABU9Y1S2</accession>
<protein>
    <recommendedName>
        <fullName evidence="6">Protein HflC</fullName>
    </recommendedName>
</protein>
<keyword evidence="4 7" id="KW-1133">Transmembrane helix</keyword>
<evidence type="ECO:0000256" key="2">
    <source>
        <dbReference type="ARBA" id="ARBA00007862"/>
    </source>
</evidence>
<dbReference type="PANTHER" id="PTHR42911">
    <property type="entry name" value="MODULATOR OF FTSH PROTEASE HFLC"/>
    <property type="match status" value="1"/>
</dbReference>
<evidence type="ECO:0000313" key="9">
    <source>
        <dbReference type="EMBL" id="MEN2789749.1"/>
    </source>
</evidence>
<dbReference type="GO" id="GO:0006508">
    <property type="term" value="P:proteolysis"/>
    <property type="evidence" value="ECO:0007669"/>
    <property type="project" value="UniProtKB-KW"/>
</dbReference>
<comment type="similarity">
    <text evidence="2 6">Belongs to the band 7/mec-2 family. HflC subfamily.</text>
</comment>